<dbReference type="PANTHER" id="PTHR44757">
    <property type="entry name" value="DIGUANYLATE CYCLASE DGCP"/>
    <property type="match status" value="1"/>
</dbReference>
<keyword evidence="1" id="KW-1133">Transmembrane helix</keyword>
<gene>
    <name evidence="3" type="ORF">SAMN02745130_01501</name>
</gene>
<dbReference type="RefSeq" id="WP_078921974.1">
    <property type="nucleotide sequence ID" value="NZ_FUYB01000005.1"/>
</dbReference>
<dbReference type="CDD" id="cd01949">
    <property type="entry name" value="GGDEF"/>
    <property type="match status" value="1"/>
</dbReference>
<evidence type="ECO:0000313" key="3">
    <source>
        <dbReference type="EMBL" id="SKA75294.1"/>
    </source>
</evidence>
<name>A0A1T4WDA4_9GAMM</name>
<feature type="domain" description="GGDEF" evidence="2">
    <location>
        <begin position="234"/>
        <end position="366"/>
    </location>
</feature>
<dbReference type="SUPFAM" id="SSF55073">
    <property type="entry name" value="Nucleotide cyclase"/>
    <property type="match status" value="1"/>
</dbReference>
<sequence length="378" mass="43359">MLKLAYHLRYIYQWFLVPLMLVLIYTSAMNLVSTFFLLEKYRHETIWSLEHLNREIESTIHESQLYLVKASTLNQLRFQYELLWSRLPVVQSSLDQDPNLQHIPGLAKMVDDIFTRVKSMDPDFSSEQALNHTRLTRWISALKHDRENLTNFLVNDISAGNGRYSRAAWQDLLKSMIAVGLASLILFLVVGHLIYLLVREQKRQRIQIEQDSLTGLASRDFVISRLEALCKKRLDFCIVFLDLNKFKLINDTYGHQAGDQLLIYVARNFQATLTKIGTVGRIGGDEFIWLIPHTDQREIAYYYNQLTQNLQLPLQFGDKHLPASLSAGAVQASLCGYNPSKVLEAGDSAMYWAKSVHSPSIVWHGEIQSSNAIPATMI</sequence>
<evidence type="ECO:0000259" key="2">
    <source>
        <dbReference type="PROSITE" id="PS50887"/>
    </source>
</evidence>
<dbReference type="PROSITE" id="PS50887">
    <property type="entry name" value="GGDEF"/>
    <property type="match status" value="1"/>
</dbReference>
<evidence type="ECO:0000256" key="1">
    <source>
        <dbReference type="SAM" id="Phobius"/>
    </source>
</evidence>
<dbReference type="InterPro" id="IPR029787">
    <property type="entry name" value="Nucleotide_cyclase"/>
</dbReference>
<dbReference type="Proteomes" id="UP000190460">
    <property type="component" value="Unassembled WGS sequence"/>
</dbReference>
<keyword evidence="1" id="KW-0812">Transmembrane</keyword>
<dbReference type="SMART" id="SM00267">
    <property type="entry name" value="GGDEF"/>
    <property type="match status" value="1"/>
</dbReference>
<dbReference type="NCBIfam" id="TIGR00254">
    <property type="entry name" value="GGDEF"/>
    <property type="match status" value="1"/>
</dbReference>
<reference evidence="3 4" key="1">
    <citation type="submission" date="2017-02" db="EMBL/GenBank/DDBJ databases">
        <authorList>
            <person name="Peterson S.W."/>
        </authorList>
    </citation>
    <scope>NUCLEOTIDE SEQUENCE [LARGE SCALE GENOMIC DNA]</scope>
    <source>
        <strain evidence="3 4">ATCC 49788</strain>
    </source>
</reference>
<dbReference type="PANTHER" id="PTHR44757:SF2">
    <property type="entry name" value="BIOFILM ARCHITECTURE MAINTENANCE PROTEIN MBAA"/>
    <property type="match status" value="1"/>
</dbReference>
<feature type="transmembrane region" description="Helical" evidence="1">
    <location>
        <begin position="176"/>
        <end position="198"/>
    </location>
</feature>
<dbReference type="Gene3D" id="3.30.70.270">
    <property type="match status" value="1"/>
</dbReference>
<dbReference type="InterPro" id="IPR052155">
    <property type="entry name" value="Biofilm_reg_signaling"/>
</dbReference>
<keyword evidence="4" id="KW-1185">Reference proteome</keyword>
<protein>
    <submittedName>
        <fullName evidence="3">Diguanylate cyclase (GGDEF) domain-containing protein</fullName>
    </submittedName>
</protein>
<dbReference type="InterPro" id="IPR000160">
    <property type="entry name" value="GGDEF_dom"/>
</dbReference>
<dbReference type="AlphaFoldDB" id="A0A1T4WDA4"/>
<proteinExistence type="predicted"/>
<organism evidence="3 4">
    <name type="scientific">Thiothrix eikelboomii</name>
    <dbReference type="NCBI Taxonomy" id="92487"/>
    <lineage>
        <taxon>Bacteria</taxon>
        <taxon>Pseudomonadati</taxon>
        <taxon>Pseudomonadota</taxon>
        <taxon>Gammaproteobacteria</taxon>
        <taxon>Thiotrichales</taxon>
        <taxon>Thiotrichaceae</taxon>
        <taxon>Thiothrix</taxon>
    </lineage>
</organism>
<accession>A0A1T4WDA4</accession>
<feature type="transmembrane region" description="Helical" evidence="1">
    <location>
        <begin position="12"/>
        <end position="38"/>
    </location>
</feature>
<dbReference type="OrthoDB" id="5623595at2"/>
<dbReference type="InterPro" id="IPR043128">
    <property type="entry name" value="Rev_trsase/Diguanyl_cyclase"/>
</dbReference>
<dbReference type="EMBL" id="FUYB01000005">
    <property type="protein sequence ID" value="SKA75294.1"/>
    <property type="molecule type" value="Genomic_DNA"/>
</dbReference>
<dbReference type="STRING" id="92487.SAMN02745130_01501"/>
<keyword evidence="1" id="KW-0472">Membrane</keyword>
<dbReference type="Pfam" id="PF00990">
    <property type="entry name" value="GGDEF"/>
    <property type="match status" value="1"/>
</dbReference>
<evidence type="ECO:0000313" key="4">
    <source>
        <dbReference type="Proteomes" id="UP000190460"/>
    </source>
</evidence>